<gene>
    <name evidence="1" type="ORF">GCM10012284_24260</name>
</gene>
<name>A0A8J3FN39_9ACTN</name>
<accession>A0A8J3FN39</accession>
<protein>
    <submittedName>
        <fullName evidence="1">Uncharacterized protein</fullName>
    </submittedName>
</protein>
<reference evidence="1" key="2">
    <citation type="submission" date="2020-09" db="EMBL/GenBank/DDBJ databases">
        <authorList>
            <person name="Sun Q."/>
            <person name="Zhou Y."/>
        </authorList>
    </citation>
    <scope>NUCLEOTIDE SEQUENCE</scope>
    <source>
        <strain evidence="1">CGMCC 4.7299</strain>
    </source>
</reference>
<proteinExistence type="predicted"/>
<keyword evidence="2" id="KW-1185">Reference proteome</keyword>
<dbReference type="Proteomes" id="UP000656042">
    <property type="component" value="Unassembled WGS sequence"/>
</dbReference>
<reference evidence="1" key="1">
    <citation type="journal article" date="2014" name="Int. J. Syst. Evol. Microbiol.">
        <title>Complete genome sequence of Corynebacterium casei LMG S-19264T (=DSM 44701T), isolated from a smear-ripened cheese.</title>
        <authorList>
            <consortium name="US DOE Joint Genome Institute (JGI-PGF)"/>
            <person name="Walter F."/>
            <person name="Albersmeier A."/>
            <person name="Kalinowski J."/>
            <person name="Ruckert C."/>
        </authorList>
    </citation>
    <scope>NUCLEOTIDE SEQUENCE</scope>
    <source>
        <strain evidence="1">CGMCC 4.7299</strain>
    </source>
</reference>
<dbReference type="AlphaFoldDB" id="A0A8J3FN39"/>
<evidence type="ECO:0000313" key="2">
    <source>
        <dbReference type="Proteomes" id="UP000656042"/>
    </source>
</evidence>
<comment type="caution">
    <text evidence="1">The sequence shown here is derived from an EMBL/GenBank/DDBJ whole genome shotgun (WGS) entry which is preliminary data.</text>
</comment>
<evidence type="ECO:0000313" key="1">
    <source>
        <dbReference type="EMBL" id="GGK89426.1"/>
    </source>
</evidence>
<organism evidence="1 2">
    <name type="scientific">Mangrovihabitans endophyticus</name>
    <dbReference type="NCBI Taxonomy" id="1751298"/>
    <lineage>
        <taxon>Bacteria</taxon>
        <taxon>Bacillati</taxon>
        <taxon>Actinomycetota</taxon>
        <taxon>Actinomycetes</taxon>
        <taxon>Micromonosporales</taxon>
        <taxon>Micromonosporaceae</taxon>
        <taxon>Mangrovihabitans</taxon>
    </lineage>
</organism>
<dbReference type="EMBL" id="BMMX01000008">
    <property type="protein sequence ID" value="GGK89426.1"/>
    <property type="molecule type" value="Genomic_DNA"/>
</dbReference>
<sequence>MGERRYRLAPHARLTLGLAFVVAASRIAAAEQRMHATRARLAALAGDPARRAGR</sequence>
<dbReference type="RefSeq" id="WP_189079269.1">
    <property type="nucleotide sequence ID" value="NZ_BMMX01000008.1"/>
</dbReference>